<evidence type="ECO:0000256" key="5">
    <source>
        <dbReference type="ARBA" id="ARBA00023004"/>
    </source>
</evidence>
<dbReference type="Pfam" id="PF00067">
    <property type="entry name" value="p450"/>
    <property type="match status" value="1"/>
</dbReference>
<dbReference type="Gene3D" id="1.10.630.10">
    <property type="entry name" value="Cytochrome P450"/>
    <property type="match status" value="1"/>
</dbReference>
<sequence>MAGKYTNLGEHDDRFVNSIKIDLTRNIARTLAGLQDEADFAIPSYIGACEDWTTVVIYSQLLRIVALLSGRIFVGLPLCRDEEWLDTTINYTLAVFTAVESVKKLSPLTRGFFAPSLKEVQRLHHYRVNGARMLTPILKERHENLKDPSFEPPTDMLQFLIQNSGQQATDALFQAYMQMLVSLVAIQGTSMALTQVIYDLALHPEYVEVLRKELEPIVAQDNGRLSKTSITKLKKMDSVLKESQRMNPPGSLSLIRLAMSDVVLSDGIRIPKGRYTAFSSIGTNYDPEHHPDPYTYKPWRFADLREEPGNENKYQFVTTSPDSISFGHGKHACPGRFFASNEIKIILAWIIIRYDFKFREGEKRPENIYGRTQISPNQKAEVLFRKRVNV</sequence>
<dbReference type="PANTHER" id="PTHR46206">
    <property type="entry name" value="CYTOCHROME P450"/>
    <property type="match status" value="1"/>
</dbReference>
<dbReference type="PANTHER" id="PTHR46206:SF6">
    <property type="entry name" value="CYTOCHROME P450 MONOOXYGENASE AN1598-RELATED"/>
    <property type="match status" value="1"/>
</dbReference>
<dbReference type="EMBL" id="KZ613555">
    <property type="protein sequence ID" value="PMD12293.1"/>
    <property type="molecule type" value="Genomic_DNA"/>
</dbReference>
<dbReference type="InterPro" id="IPR002403">
    <property type="entry name" value="Cyt_P450_E_grp-IV"/>
</dbReference>
<dbReference type="InterPro" id="IPR036396">
    <property type="entry name" value="Cyt_P450_sf"/>
</dbReference>
<name>A0A2J6PE86_9HELO</name>
<reference evidence="9 10" key="1">
    <citation type="submission" date="2016-05" db="EMBL/GenBank/DDBJ databases">
        <title>A degradative enzymes factory behind the ericoid mycorrhizal symbiosis.</title>
        <authorList>
            <consortium name="DOE Joint Genome Institute"/>
            <person name="Martino E."/>
            <person name="Morin E."/>
            <person name="Grelet G."/>
            <person name="Kuo A."/>
            <person name="Kohler A."/>
            <person name="Daghino S."/>
            <person name="Barry K."/>
            <person name="Choi C."/>
            <person name="Cichocki N."/>
            <person name="Clum A."/>
            <person name="Copeland A."/>
            <person name="Hainaut M."/>
            <person name="Haridas S."/>
            <person name="Labutti K."/>
            <person name="Lindquist E."/>
            <person name="Lipzen A."/>
            <person name="Khouja H.-R."/>
            <person name="Murat C."/>
            <person name="Ohm R."/>
            <person name="Olson A."/>
            <person name="Spatafora J."/>
            <person name="Veneault-Fourrey C."/>
            <person name="Henrissat B."/>
            <person name="Grigoriev I."/>
            <person name="Martin F."/>
            <person name="Perotto S."/>
        </authorList>
    </citation>
    <scope>NUCLEOTIDE SEQUENCE [LARGE SCALE GENOMIC DNA]</scope>
    <source>
        <strain evidence="9 10">UAMH 7357</strain>
    </source>
</reference>
<keyword evidence="10" id="KW-1185">Reference proteome</keyword>
<dbReference type="InterPro" id="IPR001128">
    <property type="entry name" value="Cyt_P450"/>
</dbReference>
<keyword evidence="4 8" id="KW-0560">Oxidoreductase</keyword>
<dbReference type="CDD" id="cd11041">
    <property type="entry name" value="CYP503A1-like"/>
    <property type="match status" value="1"/>
</dbReference>
<protein>
    <submittedName>
        <fullName evidence="9">Cytochrome P450</fullName>
    </submittedName>
</protein>
<keyword evidence="5 7" id="KW-0408">Iron</keyword>
<feature type="binding site" description="axial binding residue" evidence="7">
    <location>
        <position position="333"/>
    </location>
    <ligand>
        <name>heme</name>
        <dbReference type="ChEBI" id="CHEBI:30413"/>
    </ligand>
    <ligandPart>
        <name>Fe</name>
        <dbReference type="ChEBI" id="CHEBI:18248"/>
    </ligandPart>
</feature>
<dbReference type="InterPro" id="IPR017972">
    <property type="entry name" value="Cyt_P450_CS"/>
</dbReference>
<evidence type="ECO:0000256" key="3">
    <source>
        <dbReference type="ARBA" id="ARBA00022723"/>
    </source>
</evidence>
<dbReference type="SUPFAM" id="SSF48264">
    <property type="entry name" value="Cytochrome P450"/>
    <property type="match status" value="1"/>
</dbReference>
<dbReference type="PRINTS" id="PR00465">
    <property type="entry name" value="EP450IV"/>
</dbReference>
<accession>A0A2J6PE86</accession>
<evidence type="ECO:0000256" key="4">
    <source>
        <dbReference type="ARBA" id="ARBA00023002"/>
    </source>
</evidence>
<dbReference type="GO" id="GO:0020037">
    <property type="term" value="F:heme binding"/>
    <property type="evidence" value="ECO:0007669"/>
    <property type="project" value="InterPro"/>
</dbReference>
<evidence type="ECO:0000313" key="10">
    <source>
        <dbReference type="Proteomes" id="UP000235672"/>
    </source>
</evidence>
<comment type="similarity">
    <text evidence="2 8">Belongs to the cytochrome P450 family.</text>
</comment>
<keyword evidence="3 7" id="KW-0479">Metal-binding</keyword>
<evidence type="ECO:0000256" key="6">
    <source>
        <dbReference type="ARBA" id="ARBA00023033"/>
    </source>
</evidence>
<evidence type="ECO:0000256" key="7">
    <source>
        <dbReference type="PIRSR" id="PIRSR602403-1"/>
    </source>
</evidence>
<dbReference type="Proteomes" id="UP000235672">
    <property type="component" value="Unassembled WGS sequence"/>
</dbReference>
<evidence type="ECO:0000256" key="2">
    <source>
        <dbReference type="ARBA" id="ARBA00010617"/>
    </source>
</evidence>
<dbReference type="GO" id="GO:0016705">
    <property type="term" value="F:oxidoreductase activity, acting on paired donors, with incorporation or reduction of molecular oxygen"/>
    <property type="evidence" value="ECO:0007669"/>
    <property type="project" value="InterPro"/>
</dbReference>
<evidence type="ECO:0000256" key="8">
    <source>
        <dbReference type="RuleBase" id="RU000461"/>
    </source>
</evidence>
<dbReference type="AlphaFoldDB" id="A0A2J6PE86"/>
<keyword evidence="7 8" id="KW-0349">Heme</keyword>
<comment type="cofactor">
    <cofactor evidence="1 7">
        <name>heme</name>
        <dbReference type="ChEBI" id="CHEBI:30413"/>
    </cofactor>
</comment>
<dbReference type="GO" id="GO:0005506">
    <property type="term" value="F:iron ion binding"/>
    <property type="evidence" value="ECO:0007669"/>
    <property type="project" value="InterPro"/>
</dbReference>
<proteinExistence type="inferred from homology"/>
<dbReference type="STRING" id="1745343.A0A2J6PE86"/>
<dbReference type="GO" id="GO:0004497">
    <property type="term" value="F:monooxygenase activity"/>
    <property type="evidence" value="ECO:0007669"/>
    <property type="project" value="UniProtKB-KW"/>
</dbReference>
<organism evidence="9 10">
    <name type="scientific">Hyaloscypha hepaticicola</name>
    <dbReference type="NCBI Taxonomy" id="2082293"/>
    <lineage>
        <taxon>Eukaryota</taxon>
        <taxon>Fungi</taxon>
        <taxon>Dikarya</taxon>
        <taxon>Ascomycota</taxon>
        <taxon>Pezizomycotina</taxon>
        <taxon>Leotiomycetes</taxon>
        <taxon>Helotiales</taxon>
        <taxon>Hyaloscyphaceae</taxon>
        <taxon>Hyaloscypha</taxon>
    </lineage>
</organism>
<dbReference type="PROSITE" id="PS00086">
    <property type="entry name" value="CYTOCHROME_P450"/>
    <property type="match status" value="1"/>
</dbReference>
<evidence type="ECO:0000313" key="9">
    <source>
        <dbReference type="EMBL" id="PMD12293.1"/>
    </source>
</evidence>
<keyword evidence="6 8" id="KW-0503">Monooxygenase</keyword>
<gene>
    <name evidence="9" type="ORF">NA56DRAFT_652589</name>
</gene>
<evidence type="ECO:0000256" key="1">
    <source>
        <dbReference type="ARBA" id="ARBA00001971"/>
    </source>
</evidence>
<dbReference type="OrthoDB" id="1844152at2759"/>